<evidence type="ECO:0000256" key="3">
    <source>
        <dbReference type="ARBA" id="ARBA00023008"/>
    </source>
</evidence>
<comment type="similarity">
    <text evidence="6">Belongs to the polysaccharide monooxygenase AA13 family.</text>
</comment>
<dbReference type="InterPro" id="IPR004302">
    <property type="entry name" value="Cellulose/chitin-bd_N"/>
</dbReference>
<dbReference type="GeneID" id="55971097"/>
<keyword evidence="3" id="KW-0186">Copper</keyword>
<dbReference type="Gene3D" id="2.70.50.70">
    <property type="match status" value="1"/>
</dbReference>
<name>A0A9P4YNW9_9HYPO</name>
<feature type="compositionally biased region" description="Low complexity" evidence="7">
    <location>
        <begin position="265"/>
        <end position="275"/>
    </location>
</feature>
<dbReference type="AlphaFoldDB" id="A0A9P4YNW9"/>
<dbReference type="GO" id="GO:0046872">
    <property type="term" value="F:metal ion binding"/>
    <property type="evidence" value="ECO:0007669"/>
    <property type="project" value="UniProtKB-KW"/>
</dbReference>
<reference evidence="10" key="1">
    <citation type="submission" date="2020-03" db="EMBL/GenBank/DDBJ databases">
        <title>Site-based positive gene gene selection in Geosmithia morbida across the United States reveals a broad range of putative effectors and factors for local host and environmental adapation.</title>
        <authorList>
            <person name="Onufrak A."/>
            <person name="Murdoch R.W."/>
            <person name="Gazis R."/>
            <person name="Huff M."/>
            <person name="Staton M."/>
            <person name="Klingeman W."/>
            <person name="Hadziabdic D."/>
        </authorList>
    </citation>
    <scope>NUCLEOTIDE SEQUENCE</scope>
    <source>
        <strain evidence="10">1262</strain>
    </source>
</reference>
<keyword evidence="8" id="KW-0732">Signal</keyword>
<evidence type="ECO:0000313" key="10">
    <source>
        <dbReference type="EMBL" id="KAF4119350.1"/>
    </source>
</evidence>
<evidence type="ECO:0000256" key="4">
    <source>
        <dbReference type="ARBA" id="ARBA00023157"/>
    </source>
</evidence>
<feature type="compositionally biased region" description="Acidic residues" evidence="7">
    <location>
        <begin position="276"/>
        <end position="296"/>
    </location>
</feature>
<sequence>MARFTTTIVSAALAALVSAHGSITDPPARQAGSAYEAACGQQPFNQQSADKNGNIQGIEQVVGDDFNAAECNLWLCKGFQFDDNTDNVQTFTAGETVPITVGITAPHTGVANVSVVQTSTNSVIGSPLISFTNYASNAGMDANNTNFDVTIPTDLGSQCATAGDCVLQWFWDAADINQTYESCVDFVVSGSGSGTGSGSASSAAASVASSAAASVAPASAVPAAVTTTPAATPTTFATVTRSTTAAAAEATDDCDDEDVDEEDATTTTTAAAAAEPTDECDDGEEEDQTELDDDCE</sequence>
<feature type="signal peptide" evidence="8">
    <location>
        <begin position="1"/>
        <end position="19"/>
    </location>
</feature>
<evidence type="ECO:0000256" key="8">
    <source>
        <dbReference type="SAM" id="SignalP"/>
    </source>
</evidence>
<dbReference type="EMBL" id="JAANYQ010000027">
    <property type="protein sequence ID" value="KAF4119350.1"/>
    <property type="molecule type" value="Genomic_DNA"/>
</dbReference>
<keyword evidence="4" id="KW-1015">Disulfide bond</keyword>
<comment type="caution">
    <text evidence="10">The sequence shown here is derived from an EMBL/GenBank/DDBJ whole genome shotgun (WGS) entry which is preliminary data.</text>
</comment>
<feature type="region of interest" description="Disordered" evidence="7">
    <location>
        <begin position="241"/>
        <end position="296"/>
    </location>
</feature>
<dbReference type="InterPro" id="IPR052282">
    <property type="entry name" value="Starch-active_LPMO"/>
</dbReference>
<evidence type="ECO:0000256" key="5">
    <source>
        <dbReference type="ARBA" id="ARBA00023180"/>
    </source>
</evidence>
<evidence type="ECO:0000313" key="11">
    <source>
        <dbReference type="Proteomes" id="UP000749293"/>
    </source>
</evidence>
<keyword evidence="11" id="KW-1185">Reference proteome</keyword>
<keyword evidence="5" id="KW-0325">Glycoprotein</keyword>
<proteinExistence type="inferred from homology"/>
<evidence type="ECO:0000256" key="1">
    <source>
        <dbReference type="ARBA" id="ARBA00001973"/>
    </source>
</evidence>
<evidence type="ECO:0000256" key="6">
    <source>
        <dbReference type="ARBA" id="ARBA00034311"/>
    </source>
</evidence>
<evidence type="ECO:0000259" key="9">
    <source>
        <dbReference type="Pfam" id="PF03067"/>
    </source>
</evidence>
<dbReference type="RefSeq" id="XP_035318002.1">
    <property type="nucleotide sequence ID" value="XM_035466843.1"/>
</dbReference>
<dbReference type="Proteomes" id="UP000749293">
    <property type="component" value="Unassembled WGS sequence"/>
</dbReference>
<organism evidence="10 11">
    <name type="scientific">Geosmithia morbida</name>
    <dbReference type="NCBI Taxonomy" id="1094350"/>
    <lineage>
        <taxon>Eukaryota</taxon>
        <taxon>Fungi</taxon>
        <taxon>Dikarya</taxon>
        <taxon>Ascomycota</taxon>
        <taxon>Pezizomycotina</taxon>
        <taxon>Sordariomycetes</taxon>
        <taxon>Hypocreomycetidae</taxon>
        <taxon>Hypocreales</taxon>
        <taxon>Bionectriaceae</taxon>
        <taxon>Geosmithia</taxon>
    </lineage>
</organism>
<dbReference type="PANTHER" id="PTHR36575">
    <property type="entry name" value="BINDING PROTEIN, PUTATIVE (AFU_ORTHOLOGUE AFUA_1G14430)-RELATED"/>
    <property type="match status" value="1"/>
</dbReference>
<dbReference type="OrthoDB" id="120613at2759"/>
<evidence type="ECO:0000256" key="2">
    <source>
        <dbReference type="ARBA" id="ARBA00022723"/>
    </source>
</evidence>
<dbReference type="Pfam" id="PF03067">
    <property type="entry name" value="LPMO_10"/>
    <property type="match status" value="1"/>
</dbReference>
<feature type="chain" id="PRO_5040328442" evidence="8">
    <location>
        <begin position="20"/>
        <end position="296"/>
    </location>
</feature>
<dbReference type="PANTHER" id="PTHR36575:SF2">
    <property type="entry name" value="CHITIN-BINDING TYPE-4 DOMAIN-CONTAINING PROTEIN-RELATED"/>
    <property type="match status" value="1"/>
</dbReference>
<evidence type="ECO:0000256" key="7">
    <source>
        <dbReference type="SAM" id="MobiDB-lite"/>
    </source>
</evidence>
<protein>
    <submittedName>
        <fullName evidence="10">Chitin binding domain</fullName>
    </submittedName>
</protein>
<feature type="compositionally biased region" description="Acidic residues" evidence="7">
    <location>
        <begin position="250"/>
        <end position="264"/>
    </location>
</feature>
<gene>
    <name evidence="10" type="ORF">GMORB2_4869</name>
</gene>
<feature type="domain" description="Chitin-binding type-4" evidence="9">
    <location>
        <begin position="20"/>
        <end position="186"/>
    </location>
</feature>
<comment type="cofactor">
    <cofactor evidence="1">
        <name>Cu(2+)</name>
        <dbReference type="ChEBI" id="CHEBI:29036"/>
    </cofactor>
</comment>
<accession>A0A9P4YNW9</accession>
<keyword evidence="2" id="KW-0479">Metal-binding</keyword>